<gene>
    <name evidence="1" type="ORF">LJ207_11420</name>
</gene>
<comment type="caution">
    <text evidence="1">The sequence shown here is derived from an EMBL/GenBank/DDBJ whole genome shotgun (WGS) entry which is preliminary data.</text>
</comment>
<dbReference type="EMBL" id="JAJFAT010000021">
    <property type="protein sequence ID" value="MCC3145925.1"/>
    <property type="molecule type" value="Genomic_DNA"/>
</dbReference>
<reference evidence="1 2" key="1">
    <citation type="submission" date="2021-10" db="EMBL/GenBank/DDBJ databases">
        <authorList>
            <person name="Grouzdev D.S."/>
            <person name="Pantiukh K.S."/>
            <person name="Krutkina M.S."/>
        </authorList>
    </citation>
    <scope>NUCLEOTIDE SEQUENCE [LARGE SCALE GENOMIC DNA]</scope>
    <source>
        <strain evidence="1 2">Z-7514</strain>
    </source>
</reference>
<keyword evidence="2" id="KW-1185">Reference proteome</keyword>
<evidence type="ECO:0000313" key="2">
    <source>
        <dbReference type="Proteomes" id="UP001199296"/>
    </source>
</evidence>
<name>A0AAW4X2E0_9FIRM</name>
<dbReference type="Proteomes" id="UP001199296">
    <property type="component" value="Unassembled WGS sequence"/>
</dbReference>
<accession>A0AAW4X2E0</accession>
<dbReference type="RefSeq" id="WP_229346625.1">
    <property type="nucleotide sequence ID" value="NZ_JAJFAT010000021.1"/>
</dbReference>
<organism evidence="1 2">
    <name type="scientific">Halanaerobium polyolivorans</name>
    <dbReference type="NCBI Taxonomy" id="2886943"/>
    <lineage>
        <taxon>Bacteria</taxon>
        <taxon>Bacillati</taxon>
        <taxon>Bacillota</taxon>
        <taxon>Clostridia</taxon>
        <taxon>Halanaerobiales</taxon>
        <taxon>Halanaerobiaceae</taxon>
        <taxon>Halanaerobium</taxon>
    </lineage>
</organism>
<sequence>MNNQMIEKLKKNIKTVEEELRDYDTEQSNEVKQQNLSEIASSLKTIYSYIEVSMGINDREIENIKIRYRNLDHQYKKLKKNLDNSPDDTKKDYLT</sequence>
<evidence type="ECO:0000313" key="1">
    <source>
        <dbReference type="EMBL" id="MCC3145925.1"/>
    </source>
</evidence>
<protein>
    <submittedName>
        <fullName evidence="1">Uncharacterized protein</fullName>
    </submittedName>
</protein>
<proteinExistence type="predicted"/>
<dbReference type="AlphaFoldDB" id="A0AAW4X2E0"/>